<feature type="domain" description="ABC3 transporter permease C-terminal" evidence="7">
    <location>
        <begin position="286"/>
        <end position="400"/>
    </location>
</feature>
<evidence type="ECO:0000313" key="9">
    <source>
        <dbReference type="EMBL" id="NER13031.1"/>
    </source>
</evidence>
<feature type="transmembrane region" description="Helical" evidence="6">
    <location>
        <begin position="668"/>
        <end position="689"/>
    </location>
</feature>
<dbReference type="GO" id="GO:0022857">
    <property type="term" value="F:transmembrane transporter activity"/>
    <property type="evidence" value="ECO:0007669"/>
    <property type="project" value="TreeGrafter"/>
</dbReference>
<evidence type="ECO:0000259" key="8">
    <source>
        <dbReference type="Pfam" id="PF12704"/>
    </source>
</evidence>
<feature type="transmembrane region" description="Helical" evidence="6">
    <location>
        <begin position="20"/>
        <end position="41"/>
    </location>
</feature>
<feature type="transmembrane region" description="Helical" evidence="6">
    <location>
        <begin position="283"/>
        <end position="302"/>
    </location>
</feature>
<keyword evidence="3 6" id="KW-0812">Transmembrane</keyword>
<evidence type="ECO:0000256" key="1">
    <source>
        <dbReference type="ARBA" id="ARBA00004651"/>
    </source>
</evidence>
<evidence type="ECO:0000256" key="3">
    <source>
        <dbReference type="ARBA" id="ARBA00022692"/>
    </source>
</evidence>
<comment type="subcellular location">
    <subcellularLocation>
        <location evidence="1">Cell membrane</location>
        <topology evidence="1">Multi-pass membrane protein</topology>
    </subcellularLocation>
</comment>
<dbReference type="RefSeq" id="WP_163606034.1">
    <property type="nucleotide sequence ID" value="NZ_JAABOO010000001.1"/>
</dbReference>
<evidence type="ECO:0000256" key="4">
    <source>
        <dbReference type="ARBA" id="ARBA00022989"/>
    </source>
</evidence>
<reference evidence="9 10" key="1">
    <citation type="submission" date="2020-01" db="EMBL/GenBank/DDBJ databases">
        <title>Leptobacterium flavescens.</title>
        <authorList>
            <person name="Wang G."/>
        </authorList>
    </citation>
    <scope>NUCLEOTIDE SEQUENCE [LARGE SCALE GENOMIC DNA]</scope>
    <source>
        <strain evidence="9 10">KCTC 22160</strain>
    </source>
</reference>
<dbReference type="EMBL" id="JAABOO010000001">
    <property type="protein sequence ID" value="NER13031.1"/>
    <property type="molecule type" value="Genomic_DNA"/>
</dbReference>
<feature type="domain" description="ABC3 transporter permease C-terminal" evidence="7">
    <location>
        <begin position="669"/>
        <end position="781"/>
    </location>
</feature>
<evidence type="ECO:0000256" key="2">
    <source>
        <dbReference type="ARBA" id="ARBA00022475"/>
    </source>
</evidence>
<accession>A0A6P0UI63</accession>
<evidence type="ECO:0000259" key="7">
    <source>
        <dbReference type="Pfam" id="PF02687"/>
    </source>
</evidence>
<keyword evidence="10" id="KW-1185">Reference proteome</keyword>
<keyword evidence="4 6" id="KW-1133">Transmembrane helix</keyword>
<feature type="transmembrane region" description="Helical" evidence="6">
    <location>
        <begin position="751"/>
        <end position="769"/>
    </location>
</feature>
<evidence type="ECO:0000256" key="5">
    <source>
        <dbReference type="ARBA" id="ARBA00023136"/>
    </source>
</evidence>
<feature type="transmembrane region" description="Helical" evidence="6">
    <location>
        <begin position="417"/>
        <end position="441"/>
    </location>
</feature>
<feature type="domain" description="MacB-like periplasmic core" evidence="8">
    <location>
        <begin position="21"/>
        <end position="239"/>
    </location>
</feature>
<sequence>MLNHNLLLFFRNIKKHKNSFLINTIGLASGLTCVLLIALWVNDELNVDKFHENDADLYHMMETSEYPGYIEVGETTSGHAGELLKEHMPEIELAVQVGRYPNDATLSTEDQVIRADGRYVSKDYFKIFSFPLLEGNKNKVWEEKNGIMISEKLARILFGSASNAMGKAVDFQHRRTLTVSGVFEDIPNRSSQQFDFVLSFEELAAANSYLREWGSVSTVVYFKMRPGTDISAFNKKIENFIIEQTDYRQGHRKPFLKKYSEEYLYGKYENGIQTGGRITYVKLFSIISVFILIIACINFMNLSTARASRRLKEIGVKKAAGAHRRSLIVQHLTESLAVSFIALFVSLLLVHLLLPEFNRITGKELMLSYNSSTLLWLLGITVITGLLSGSYPALYLSGFSPVDILKGKLQTFGSEVWIRRSLVITQYTISIVLIVSVLVVYKQIEFIQSKSLGYTKDQIIHFDREGKTLDFASMETFLTELEKIPGVVSASSSRTKLADEPWGVGGIEWPGKELRDATEFQHMIVYYDLLEMLDIELLEGRTFSKEFTSENTKTIFNEAAIAYMGLEDPVGKVVNFRGIPREIIGVVKDFHFSSFHENISPMIINMWPERLTKLMVKLEAGKEEETLKAITDFYQTYNPGFLFSYTFLDENYQSLYKAEKRIAVLSRYFAGLAIIISCLGLFALAAFTAERRKKEIGIRKALGQGSTQLSILLSGEFAKLVIVAVFIGLPLAYFLTSDWLSGFAYKIEIKLWYFIVAGVTALLVALLTVGTQTVRAATRNPVESLREE</sequence>
<dbReference type="Pfam" id="PF02687">
    <property type="entry name" value="FtsX"/>
    <property type="match status" value="2"/>
</dbReference>
<dbReference type="GO" id="GO:0005886">
    <property type="term" value="C:plasma membrane"/>
    <property type="evidence" value="ECO:0007669"/>
    <property type="project" value="UniProtKB-SubCell"/>
</dbReference>
<evidence type="ECO:0000313" key="10">
    <source>
        <dbReference type="Proteomes" id="UP000468581"/>
    </source>
</evidence>
<dbReference type="PANTHER" id="PTHR30572:SF18">
    <property type="entry name" value="ABC-TYPE MACROLIDE FAMILY EXPORT SYSTEM PERMEASE COMPONENT 2"/>
    <property type="match status" value="1"/>
</dbReference>
<organism evidence="9 10">
    <name type="scientific">Leptobacterium flavescens</name>
    <dbReference type="NCBI Taxonomy" id="472055"/>
    <lineage>
        <taxon>Bacteria</taxon>
        <taxon>Pseudomonadati</taxon>
        <taxon>Bacteroidota</taxon>
        <taxon>Flavobacteriia</taxon>
        <taxon>Flavobacteriales</taxon>
        <taxon>Flavobacteriaceae</taxon>
        <taxon>Leptobacterium</taxon>
    </lineage>
</organism>
<protein>
    <submittedName>
        <fullName evidence="9">FtsX-like permease family protein</fullName>
    </submittedName>
</protein>
<feature type="transmembrane region" description="Helical" evidence="6">
    <location>
        <begin position="374"/>
        <end position="396"/>
    </location>
</feature>
<comment type="caution">
    <text evidence="9">The sequence shown here is derived from an EMBL/GenBank/DDBJ whole genome shotgun (WGS) entry which is preliminary data.</text>
</comment>
<feature type="transmembrane region" description="Helical" evidence="6">
    <location>
        <begin position="709"/>
        <end position="731"/>
    </location>
</feature>
<dbReference type="AlphaFoldDB" id="A0A6P0UI63"/>
<keyword evidence="5 6" id="KW-0472">Membrane</keyword>
<keyword evidence="2" id="KW-1003">Cell membrane</keyword>
<dbReference type="Proteomes" id="UP000468581">
    <property type="component" value="Unassembled WGS sequence"/>
</dbReference>
<evidence type="ECO:0000256" key="6">
    <source>
        <dbReference type="SAM" id="Phobius"/>
    </source>
</evidence>
<dbReference type="InterPro" id="IPR003838">
    <property type="entry name" value="ABC3_permease_C"/>
</dbReference>
<dbReference type="PANTHER" id="PTHR30572">
    <property type="entry name" value="MEMBRANE COMPONENT OF TRANSPORTER-RELATED"/>
    <property type="match status" value="1"/>
</dbReference>
<dbReference type="Pfam" id="PF12704">
    <property type="entry name" value="MacB_PCD"/>
    <property type="match status" value="1"/>
</dbReference>
<gene>
    <name evidence="9" type="ORF">GWK08_06245</name>
</gene>
<proteinExistence type="predicted"/>
<name>A0A6P0UI63_9FLAO</name>
<dbReference type="InterPro" id="IPR050250">
    <property type="entry name" value="Macrolide_Exporter_MacB"/>
</dbReference>
<dbReference type="InterPro" id="IPR025857">
    <property type="entry name" value="MacB_PCD"/>
</dbReference>
<feature type="transmembrane region" description="Helical" evidence="6">
    <location>
        <begin position="335"/>
        <end position="354"/>
    </location>
</feature>